<evidence type="ECO:0000313" key="3">
    <source>
        <dbReference type="EMBL" id="HGY08941.1"/>
    </source>
</evidence>
<dbReference type="Proteomes" id="UP000885759">
    <property type="component" value="Unassembled WGS sequence"/>
</dbReference>
<dbReference type="InterPro" id="IPR027417">
    <property type="entry name" value="P-loop_NTPase"/>
</dbReference>
<dbReference type="SUPFAM" id="SSF52540">
    <property type="entry name" value="P-loop containing nucleoside triphosphate hydrolases"/>
    <property type="match status" value="1"/>
</dbReference>
<dbReference type="GO" id="GO:0005524">
    <property type="term" value="F:ATP binding"/>
    <property type="evidence" value="ECO:0007669"/>
    <property type="project" value="InterPro"/>
</dbReference>
<reference evidence="3" key="1">
    <citation type="journal article" date="2020" name="mSystems">
        <title>Genome- and Community-Level Interaction Insights into Carbon Utilization and Element Cycling Functions of Hydrothermarchaeota in Hydrothermal Sediment.</title>
        <authorList>
            <person name="Zhou Z."/>
            <person name="Liu Y."/>
            <person name="Xu W."/>
            <person name="Pan J."/>
            <person name="Luo Z.H."/>
            <person name="Li M."/>
        </authorList>
    </citation>
    <scope>NUCLEOTIDE SEQUENCE [LARGE SCALE GENOMIC DNA]</scope>
    <source>
        <strain evidence="3">HyVt-570</strain>
    </source>
</reference>
<evidence type="ECO:0000256" key="1">
    <source>
        <dbReference type="SAM" id="MobiDB-lite"/>
    </source>
</evidence>
<feature type="region of interest" description="Disordered" evidence="1">
    <location>
        <begin position="452"/>
        <end position="471"/>
    </location>
</feature>
<dbReference type="PANTHER" id="PTHR30267">
    <property type="entry name" value="PROTEIN KINASE PRKA"/>
    <property type="match status" value="1"/>
</dbReference>
<proteinExistence type="predicted"/>
<dbReference type="PANTHER" id="PTHR30267:SF2">
    <property type="entry name" value="PROTEIN PRKA"/>
    <property type="match status" value="1"/>
</dbReference>
<dbReference type="GO" id="GO:0006355">
    <property type="term" value="P:regulation of DNA-templated transcription"/>
    <property type="evidence" value="ECO:0007669"/>
    <property type="project" value="InterPro"/>
</dbReference>
<gene>
    <name evidence="3" type="ORF">ENK37_02645</name>
</gene>
<comment type="caution">
    <text evidence="3">The sequence shown here is derived from an EMBL/GenBank/DDBJ whole genome shotgun (WGS) entry which is preliminary data.</text>
</comment>
<dbReference type="Gene3D" id="3.40.50.300">
    <property type="entry name" value="P-loop containing nucleotide triphosphate hydrolases"/>
    <property type="match status" value="1"/>
</dbReference>
<dbReference type="AlphaFoldDB" id="A0A7C4ZGX3"/>
<sequence length="471" mass="51799">MKLPSTLGELMASGWPLERLRRSVVEEARDNLARRLAAGEDLFPGVYGYEETVIPALVRAILAQQHFILLGLRGQAKTRILRSLTRLLDPELPALDTPLRDHPLAPVSPEGRRLLAEAGDDAPLVWLTPEDRYVEKLATPDVTVADLIGELDPIRAAQRGRGLSDLEAVHYGLIPHANRGIFAINELPDLPARVQVALFNVLEEGDVQVRGFPLRLPLDVWLVFSANPEDYTSRGRIVTPLKDRIDAEIRTHYPRSLEAGMRITRAEARLPEGVQIPQFVVRAVERVAFLARRDPRVDPTSGVSQRLPIALLEQVAAGAEARALARGEAPPLARPRDVYGGLPAITGKLELEYEGELVGAETLARELVARAFAEEWGERPGLEAVAAWFGEGRVLELPEPAAEAWAQVQRHEALAALAARLAEGEGAALRVAWAEFALEALVGRGVLRRDDRGYQSAPHREEDADRETLPP</sequence>
<accession>A0A7C4ZGX3</accession>
<dbReference type="InterPro" id="IPR002078">
    <property type="entry name" value="Sigma_54_int"/>
</dbReference>
<name>A0A7C4ZGX3_9DEIN</name>
<evidence type="ECO:0000259" key="2">
    <source>
        <dbReference type="Pfam" id="PF00158"/>
    </source>
</evidence>
<organism evidence="3">
    <name type="scientific">Oceanithermus profundus</name>
    <dbReference type="NCBI Taxonomy" id="187137"/>
    <lineage>
        <taxon>Bacteria</taxon>
        <taxon>Thermotogati</taxon>
        <taxon>Deinococcota</taxon>
        <taxon>Deinococci</taxon>
        <taxon>Thermales</taxon>
        <taxon>Thermaceae</taxon>
        <taxon>Oceanithermus</taxon>
    </lineage>
</organism>
<dbReference type="Pfam" id="PF00158">
    <property type="entry name" value="Sigma54_activat"/>
    <property type="match status" value="1"/>
</dbReference>
<dbReference type="EMBL" id="DRPZ01000072">
    <property type="protein sequence ID" value="HGY08941.1"/>
    <property type="molecule type" value="Genomic_DNA"/>
</dbReference>
<protein>
    <submittedName>
        <fullName evidence="3">Magnesium chelatase</fullName>
    </submittedName>
</protein>
<feature type="domain" description="Sigma-54 factor interaction" evidence="2">
    <location>
        <begin position="170"/>
        <end position="227"/>
    </location>
</feature>
<dbReference type="GO" id="GO:0004672">
    <property type="term" value="F:protein kinase activity"/>
    <property type="evidence" value="ECO:0007669"/>
    <property type="project" value="TreeGrafter"/>
</dbReference>